<reference evidence="2" key="1">
    <citation type="submission" date="2016-07" db="EMBL/GenBank/DDBJ databases">
        <title>Frankia sp. NRRL B-16219 Genome sequencing.</title>
        <authorList>
            <person name="Ghodhbane-Gtari F."/>
            <person name="Swanson E."/>
            <person name="Gueddou A."/>
            <person name="Louati M."/>
            <person name="Nouioui I."/>
            <person name="Hezbri K."/>
            <person name="Abebe-Akele F."/>
            <person name="Simpson S."/>
            <person name="Morris K."/>
            <person name="Thomas K."/>
            <person name="Gtari M."/>
            <person name="Tisa L.S."/>
        </authorList>
    </citation>
    <scope>NUCLEOTIDE SEQUENCE [LARGE SCALE GENOMIC DNA]</scope>
    <source>
        <strain evidence="2">NRRL B-16219</strain>
    </source>
</reference>
<name>A0A1S1PIP7_9ACTN</name>
<comment type="caution">
    <text evidence="1">The sequence shown here is derived from an EMBL/GenBank/DDBJ whole genome shotgun (WGS) entry which is preliminary data.</text>
</comment>
<dbReference type="Proteomes" id="UP000179769">
    <property type="component" value="Unassembled WGS sequence"/>
</dbReference>
<accession>A0A1S1PIP7</accession>
<sequence>MNPRPADVSGSMAAVARAEAGLALATRRLDQAMGRLAEARVEAHWAEQRVSAALSLRDRVQSEVGRAQFAAARAAALRDLATNATFLLTCRVDLLDEYNSDLPSLVSAALTGSASPFSGIG</sequence>
<protein>
    <submittedName>
        <fullName evidence="1">Uncharacterized protein</fullName>
    </submittedName>
</protein>
<evidence type="ECO:0000313" key="1">
    <source>
        <dbReference type="EMBL" id="OHV20949.1"/>
    </source>
</evidence>
<proteinExistence type="predicted"/>
<evidence type="ECO:0000313" key="2">
    <source>
        <dbReference type="Proteomes" id="UP000179769"/>
    </source>
</evidence>
<gene>
    <name evidence="1" type="ORF">BBK14_27445</name>
</gene>
<dbReference type="EMBL" id="MAXA01000260">
    <property type="protein sequence ID" value="OHV20949.1"/>
    <property type="molecule type" value="Genomic_DNA"/>
</dbReference>
<keyword evidence="2" id="KW-1185">Reference proteome</keyword>
<dbReference type="AlphaFoldDB" id="A0A1S1PIP7"/>
<organism evidence="1 2">
    <name type="scientific">Parafrankia soli</name>
    <dbReference type="NCBI Taxonomy" id="2599596"/>
    <lineage>
        <taxon>Bacteria</taxon>
        <taxon>Bacillati</taxon>
        <taxon>Actinomycetota</taxon>
        <taxon>Actinomycetes</taxon>
        <taxon>Frankiales</taxon>
        <taxon>Frankiaceae</taxon>
        <taxon>Parafrankia</taxon>
    </lineage>
</organism>